<protein>
    <submittedName>
        <fullName evidence="1">Uncharacterized protein</fullName>
    </submittedName>
</protein>
<accession>A0AAV4RPP7</accession>
<dbReference type="AlphaFoldDB" id="A0AAV4RPP7"/>
<gene>
    <name evidence="1" type="ORF">CDAR_494561</name>
</gene>
<organism evidence="1 2">
    <name type="scientific">Caerostris darwini</name>
    <dbReference type="NCBI Taxonomy" id="1538125"/>
    <lineage>
        <taxon>Eukaryota</taxon>
        <taxon>Metazoa</taxon>
        <taxon>Ecdysozoa</taxon>
        <taxon>Arthropoda</taxon>
        <taxon>Chelicerata</taxon>
        <taxon>Arachnida</taxon>
        <taxon>Araneae</taxon>
        <taxon>Araneomorphae</taxon>
        <taxon>Entelegynae</taxon>
        <taxon>Araneoidea</taxon>
        <taxon>Araneidae</taxon>
        <taxon>Caerostris</taxon>
    </lineage>
</organism>
<comment type="caution">
    <text evidence="1">The sequence shown here is derived from an EMBL/GenBank/DDBJ whole genome shotgun (WGS) entry which is preliminary data.</text>
</comment>
<name>A0AAV4RPP7_9ARAC</name>
<dbReference type="EMBL" id="BPLQ01006365">
    <property type="protein sequence ID" value="GIY21948.1"/>
    <property type="molecule type" value="Genomic_DNA"/>
</dbReference>
<reference evidence="1 2" key="1">
    <citation type="submission" date="2021-06" db="EMBL/GenBank/DDBJ databases">
        <title>Caerostris darwini draft genome.</title>
        <authorList>
            <person name="Kono N."/>
            <person name="Arakawa K."/>
        </authorList>
    </citation>
    <scope>NUCLEOTIDE SEQUENCE [LARGE SCALE GENOMIC DNA]</scope>
</reference>
<evidence type="ECO:0000313" key="2">
    <source>
        <dbReference type="Proteomes" id="UP001054837"/>
    </source>
</evidence>
<proteinExistence type="predicted"/>
<evidence type="ECO:0000313" key="1">
    <source>
        <dbReference type="EMBL" id="GIY21948.1"/>
    </source>
</evidence>
<dbReference type="Proteomes" id="UP001054837">
    <property type="component" value="Unassembled WGS sequence"/>
</dbReference>
<sequence length="112" mass="12527">MKQILNNQLGFPHNYIRENETNHLGGTWFTGDCSRRNPKIAGNNGGFFFFLFRLCNYPMGDSSPSKSIKSLGLVLDCRSKRLFCLLLHCSSSFDCLAGVSIREILSMRTGGT</sequence>
<keyword evidence="2" id="KW-1185">Reference proteome</keyword>